<keyword evidence="2" id="KW-1185">Reference proteome</keyword>
<dbReference type="RefSeq" id="WP_315625671.1">
    <property type="nucleotide sequence ID" value="NZ_JAUHMF010000002.1"/>
</dbReference>
<gene>
    <name evidence="1" type="ORF">QYE77_12040</name>
</gene>
<accession>A0ABU3NQ70</accession>
<evidence type="ECO:0000313" key="2">
    <source>
        <dbReference type="Proteomes" id="UP001254165"/>
    </source>
</evidence>
<comment type="caution">
    <text evidence="1">The sequence shown here is derived from an EMBL/GenBank/DDBJ whole genome shotgun (WGS) entry which is preliminary data.</text>
</comment>
<sequence length="142" mass="16174">MRQPLFAGLVVDENDQPVEVAYVGDEPCYVVNDRGFRRHIPSEQVDRQVLDIMRQQIEGHEDLLSEQTAKMLGQEDPFSRAMIYTQLRNLDKQFEQLLQTGIPEEGRAYLGMMGFRIVINLHGEVVRVEQPGIASDEGDDEG</sequence>
<name>A0ABU3NQ70_9CHLR</name>
<reference evidence="1 2" key="1">
    <citation type="submission" date="2023-07" db="EMBL/GenBank/DDBJ databases">
        <title>Novel species of Thermanaerothrix with wide hydrolytic capabilities.</title>
        <authorList>
            <person name="Zayulina K.S."/>
            <person name="Podosokorskaya O.A."/>
            <person name="Elcheninov A.G."/>
        </authorList>
    </citation>
    <scope>NUCLEOTIDE SEQUENCE [LARGE SCALE GENOMIC DNA]</scope>
    <source>
        <strain evidence="1 2">4228-RoL</strain>
    </source>
</reference>
<dbReference type="Proteomes" id="UP001254165">
    <property type="component" value="Unassembled WGS sequence"/>
</dbReference>
<organism evidence="1 2">
    <name type="scientific">Thermanaerothrix solaris</name>
    <dbReference type="NCBI Taxonomy" id="3058434"/>
    <lineage>
        <taxon>Bacteria</taxon>
        <taxon>Bacillati</taxon>
        <taxon>Chloroflexota</taxon>
        <taxon>Anaerolineae</taxon>
        <taxon>Anaerolineales</taxon>
        <taxon>Anaerolineaceae</taxon>
        <taxon>Thermanaerothrix</taxon>
    </lineage>
</organism>
<protein>
    <submittedName>
        <fullName evidence="1">Uncharacterized protein</fullName>
    </submittedName>
</protein>
<dbReference type="EMBL" id="JAUHMF010000002">
    <property type="protein sequence ID" value="MDT8898995.1"/>
    <property type="molecule type" value="Genomic_DNA"/>
</dbReference>
<evidence type="ECO:0000313" key="1">
    <source>
        <dbReference type="EMBL" id="MDT8898995.1"/>
    </source>
</evidence>
<proteinExistence type="predicted"/>